<evidence type="ECO:0000313" key="1">
    <source>
        <dbReference type="EMBL" id="ETI44959.1"/>
    </source>
</evidence>
<dbReference type="OrthoDB" id="128570at2759"/>
<comment type="caution">
    <text evidence="1">The sequence shown here is derived from an EMBL/GenBank/DDBJ whole genome shotgun (WGS) entry which is preliminary data.</text>
</comment>
<dbReference type="AlphaFoldDB" id="V9F0D5"/>
<dbReference type="Proteomes" id="UP000018721">
    <property type="component" value="Unassembled WGS sequence"/>
</dbReference>
<protein>
    <submittedName>
        <fullName evidence="1">Uncharacterized protein</fullName>
    </submittedName>
</protein>
<keyword evidence="2" id="KW-1185">Reference proteome</keyword>
<dbReference type="HOGENOM" id="CLU_056788_1_5_1"/>
<gene>
    <name evidence="1" type="ORF">F443_10403</name>
</gene>
<reference evidence="1 2" key="1">
    <citation type="submission" date="2013-11" db="EMBL/GenBank/DDBJ databases">
        <title>The Genome Sequence of Phytophthora parasitica P1569.</title>
        <authorList>
            <consortium name="The Broad Institute Genomics Platform"/>
            <person name="Russ C."/>
            <person name="Tyler B."/>
            <person name="Panabieres F."/>
            <person name="Shan W."/>
            <person name="Tripathy S."/>
            <person name="Grunwald N."/>
            <person name="Machado M."/>
            <person name="Johnson C.S."/>
            <person name="Arredondo F."/>
            <person name="Hong C."/>
            <person name="Coffey M."/>
            <person name="Young S.K."/>
            <person name="Zeng Q."/>
            <person name="Gargeya S."/>
            <person name="Fitzgerald M."/>
            <person name="Abouelleil A."/>
            <person name="Alvarado L."/>
            <person name="Chapman S.B."/>
            <person name="Gainer-Dewar J."/>
            <person name="Goldberg J."/>
            <person name="Griggs A."/>
            <person name="Gujja S."/>
            <person name="Hansen M."/>
            <person name="Howarth C."/>
            <person name="Imamovic A."/>
            <person name="Ireland A."/>
            <person name="Larimer J."/>
            <person name="McCowan C."/>
            <person name="Murphy C."/>
            <person name="Pearson M."/>
            <person name="Poon T.W."/>
            <person name="Priest M."/>
            <person name="Roberts A."/>
            <person name="Saif S."/>
            <person name="Shea T."/>
            <person name="Sykes S."/>
            <person name="Wortman J."/>
            <person name="Nusbaum C."/>
            <person name="Birren B."/>
        </authorList>
    </citation>
    <scope>NUCLEOTIDE SEQUENCE [LARGE SCALE GENOMIC DNA]</scope>
    <source>
        <strain evidence="1 2">P1569</strain>
    </source>
</reference>
<proteinExistence type="predicted"/>
<organism evidence="1 2">
    <name type="scientific">Phytophthora nicotianae P1569</name>
    <dbReference type="NCBI Taxonomy" id="1317065"/>
    <lineage>
        <taxon>Eukaryota</taxon>
        <taxon>Sar</taxon>
        <taxon>Stramenopiles</taxon>
        <taxon>Oomycota</taxon>
        <taxon>Peronosporomycetes</taxon>
        <taxon>Peronosporales</taxon>
        <taxon>Peronosporaceae</taxon>
        <taxon>Phytophthora</taxon>
    </lineage>
</organism>
<accession>V9F0D5</accession>
<dbReference type="EMBL" id="ANIZ01001749">
    <property type="protein sequence ID" value="ETI44959.1"/>
    <property type="molecule type" value="Genomic_DNA"/>
</dbReference>
<dbReference type="eggNOG" id="ENOG502RRYZ">
    <property type="taxonomic scope" value="Eukaryota"/>
</dbReference>
<sequence length="152" mass="18025">MYSVDIKWRGVVLLLSRWYHDFKRTGNVLAEKTRNRSSRWPDHVCSFVREYVNAHPCFYFEELRKELQLQFGASISLTDSTICHALRFYLGLTRKVLTKRAKESVPRERQEYINRLLPFYSGPDQLVFVDETSKDGRLHAVINLLFCQTDLY</sequence>
<evidence type="ECO:0000313" key="2">
    <source>
        <dbReference type="Proteomes" id="UP000018721"/>
    </source>
</evidence>
<name>V9F0D5_PHYNI</name>